<gene>
    <name evidence="3" type="primary">cyaA_1</name>
    <name evidence="3" type="ORF">MB901379_00797</name>
</gene>
<feature type="domain" description="Guanylate cyclase" evidence="2">
    <location>
        <begin position="95"/>
        <end position="222"/>
    </location>
</feature>
<reference evidence="4" key="1">
    <citation type="submission" date="2018-02" db="EMBL/GenBank/DDBJ databases">
        <authorList>
            <person name="Seth-Smith MB H."/>
            <person name="Seth-Smith H."/>
        </authorList>
    </citation>
    <scope>NUCLEOTIDE SEQUENCE [LARGE SCALE GENOMIC DNA]</scope>
</reference>
<dbReference type="PANTHER" id="PTHR43081:SF20">
    <property type="entry name" value="TWO-COMPONENT RESPONSE REGULATOR"/>
    <property type="match status" value="1"/>
</dbReference>
<dbReference type="SUPFAM" id="SSF55073">
    <property type="entry name" value="Nucleotide cyclase"/>
    <property type="match status" value="1"/>
</dbReference>
<dbReference type="AlphaFoldDB" id="A0A447GA05"/>
<dbReference type="EMBL" id="LR130759">
    <property type="protein sequence ID" value="VDM87261.1"/>
    <property type="molecule type" value="Genomic_DNA"/>
</dbReference>
<name>A0A447GA05_9MYCO</name>
<evidence type="ECO:0000313" key="3">
    <source>
        <dbReference type="EMBL" id="VDM87261.1"/>
    </source>
</evidence>
<protein>
    <submittedName>
        <fullName evidence="3">Adenylate cyclase 1</fullName>
        <ecNumber evidence="3">4.6.1.1</ecNumber>
    </submittedName>
</protein>
<dbReference type="SMART" id="SM00044">
    <property type="entry name" value="CYCc"/>
    <property type="match status" value="1"/>
</dbReference>
<sequence length="268" mass="28523">MSRGHTPPRPEGAQADPEEWARFFEYFGHAKVRRGIRVISSLPSAPRCEACGNPFAGVGGWLMRRVGKGPSRKNPRWCQVCFERAPSGGVTLPIGVLFADVRDSTALAETVAPDEMVAALNRFYSKLTQVIVQHGIVDKLIGDAVMGLYFAPLSADGRYVSSMVNDARTILREQGYGTPEGPQLHVGIGLDVGPAYVGIVGEGEIRDFTAIGDVVNTASRLQSVAAGGDIVMSKAVADMAAVEDGEELTLSLKGKAEPVTARRITLAG</sequence>
<proteinExistence type="inferred from homology"/>
<dbReference type="PANTHER" id="PTHR43081">
    <property type="entry name" value="ADENYLATE CYCLASE, TERMINAL-DIFFERENTIATION SPECIFIC-RELATED"/>
    <property type="match status" value="1"/>
</dbReference>
<comment type="similarity">
    <text evidence="1">Belongs to the adenylyl cyclase class-3 family.</text>
</comment>
<dbReference type="InterPro" id="IPR029787">
    <property type="entry name" value="Nucleotide_cyclase"/>
</dbReference>
<keyword evidence="3" id="KW-0456">Lyase</keyword>
<dbReference type="Proteomes" id="UP000269998">
    <property type="component" value="Chromosome"/>
</dbReference>
<dbReference type="Pfam" id="PF00211">
    <property type="entry name" value="Guanylate_cyc"/>
    <property type="match status" value="1"/>
</dbReference>
<dbReference type="GO" id="GO:0035556">
    <property type="term" value="P:intracellular signal transduction"/>
    <property type="evidence" value="ECO:0007669"/>
    <property type="project" value="InterPro"/>
</dbReference>
<dbReference type="GO" id="GO:0006171">
    <property type="term" value="P:cAMP biosynthetic process"/>
    <property type="evidence" value="ECO:0007669"/>
    <property type="project" value="TreeGrafter"/>
</dbReference>
<dbReference type="Gene3D" id="3.30.70.1230">
    <property type="entry name" value="Nucleotide cyclase"/>
    <property type="match status" value="1"/>
</dbReference>
<accession>A0A447GA05</accession>
<keyword evidence="4" id="KW-1185">Reference proteome</keyword>
<dbReference type="InterPro" id="IPR001054">
    <property type="entry name" value="A/G_cyclase"/>
</dbReference>
<evidence type="ECO:0000259" key="2">
    <source>
        <dbReference type="PROSITE" id="PS50125"/>
    </source>
</evidence>
<dbReference type="GO" id="GO:0004016">
    <property type="term" value="F:adenylate cyclase activity"/>
    <property type="evidence" value="ECO:0007669"/>
    <property type="project" value="UniProtKB-EC"/>
</dbReference>
<dbReference type="InterPro" id="IPR050697">
    <property type="entry name" value="Adenylyl/Guanylyl_Cyclase_3/4"/>
</dbReference>
<evidence type="ECO:0000256" key="1">
    <source>
        <dbReference type="ARBA" id="ARBA00005381"/>
    </source>
</evidence>
<dbReference type="KEGG" id="mbai:MB901379_00797"/>
<dbReference type="EC" id="4.6.1.1" evidence="3"/>
<organism evidence="3 4">
    <name type="scientific">Mycobacterium basiliense</name>
    <dbReference type="NCBI Taxonomy" id="2094119"/>
    <lineage>
        <taxon>Bacteria</taxon>
        <taxon>Bacillati</taxon>
        <taxon>Actinomycetota</taxon>
        <taxon>Actinomycetes</taxon>
        <taxon>Mycobacteriales</taxon>
        <taxon>Mycobacteriaceae</taxon>
        <taxon>Mycobacterium</taxon>
    </lineage>
</organism>
<evidence type="ECO:0000313" key="4">
    <source>
        <dbReference type="Proteomes" id="UP000269998"/>
    </source>
</evidence>
<dbReference type="CDD" id="cd07302">
    <property type="entry name" value="CHD"/>
    <property type="match status" value="1"/>
</dbReference>
<dbReference type="RefSeq" id="WP_158015449.1">
    <property type="nucleotide sequence ID" value="NZ_CBCSKE010000040.1"/>
</dbReference>
<dbReference type="OrthoDB" id="5476461at2"/>
<dbReference type="PROSITE" id="PS50125">
    <property type="entry name" value="GUANYLATE_CYCLASE_2"/>
    <property type="match status" value="1"/>
</dbReference>